<feature type="chain" id="PRO_5021393336" evidence="1">
    <location>
        <begin position="22"/>
        <end position="337"/>
    </location>
</feature>
<keyword evidence="1" id="KW-0732">Signal</keyword>
<evidence type="ECO:0000313" key="2">
    <source>
        <dbReference type="EMBL" id="TID22156.1"/>
    </source>
</evidence>
<name>A0A4Z1PAU9_9PEZI</name>
<sequence>MVALNIIKAVGLLNLASVTLAGVVPKSGLVARSCDPEPPRVADTADAKGQLINNATSIFAWQFSAVISGVGSDASSLSNVIPGQPSTTTHIKLLVDNANAIGANGDVLARMLPYRIGCGINGDEHILKYARLVFMTELDMIFPHRWTGFTILCDNWDHSRLQTVYKTKEHADALYNWVCAGSNTGKPTKQMTPTPVPETDIDDFVSSLSSIFTWELLGILMNSEQVKTACTKDWDALSANIKKIGLKPSVIQSQLCTADNQKTLPNSVVTVDNIETQIKLNATHLLLVQLFALSNEDDYKNFLCVTDSYKLGNIYILGLDGAAFFSGMRDRCARMGL</sequence>
<keyword evidence="3" id="KW-1185">Reference proteome</keyword>
<organism evidence="2 3">
    <name type="scientific">Venturia nashicola</name>
    <dbReference type="NCBI Taxonomy" id="86259"/>
    <lineage>
        <taxon>Eukaryota</taxon>
        <taxon>Fungi</taxon>
        <taxon>Dikarya</taxon>
        <taxon>Ascomycota</taxon>
        <taxon>Pezizomycotina</taxon>
        <taxon>Dothideomycetes</taxon>
        <taxon>Pleosporomycetidae</taxon>
        <taxon>Venturiales</taxon>
        <taxon>Venturiaceae</taxon>
        <taxon>Venturia</taxon>
    </lineage>
</organism>
<evidence type="ECO:0000313" key="3">
    <source>
        <dbReference type="Proteomes" id="UP000298493"/>
    </source>
</evidence>
<proteinExistence type="predicted"/>
<dbReference type="EMBL" id="SNSC02000008">
    <property type="protein sequence ID" value="TID22156.1"/>
    <property type="molecule type" value="Genomic_DNA"/>
</dbReference>
<dbReference type="Proteomes" id="UP000298493">
    <property type="component" value="Unassembled WGS sequence"/>
</dbReference>
<accession>A0A4Z1PAU9</accession>
<dbReference type="AlphaFoldDB" id="A0A4Z1PAU9"/>
<gene>
    <name evidence="2" type="ORF">E6O75_ATG10950</name>
</gene>
<feature type="signal peptide" evidence="1">
    <location>
        <begin position="1"/>
        <end position="21"/>
    </location>
</feature>
<evidence type="ECO:0000256" key="1">
    <source>
        <dbReference type="SAM" id="SignalP"/>
    </source>
</evidence>
<reference evidence="2 3" key="1">
    <citation type="submission" date="2019-04" db="EMBL/GenBank/DDBJ databases">
        <title>High contiguity whole genome sequence and gene annotation resource for two Venturia nashicola isolates.</title>
        <authorList>
            <person name="Prokchorchik M."/>
            <person name="Won K."/>
            <person name="Lee Y."/>
            <person name="Choi E.D."/>
            <person name="Segonzac C."/>
            <person name="Sohn K.H."/>
        </authorList>
    </citation>
    <scope>NUCLEOTIDE SEQUENCE [LARGE SCALE GENOMIC DNA]</scope>
    <source>
        <strain evidence="2 3">PRI2</strain>
    </source>
</reference>
<protein>
    <submittedName>
        <fullName evidence="2">Uncharacterized protein</fullName>
    </submittedName>
</protein>
<comment type="caution">
    <text evidence="2">The sequence shown here is derived from an EMBL/GenBank/DDBJ whole genome shotgun (WGS) entry which is preliminary data.</text>
</comment>